<reference evidence="1" key="1">
    <citation type="journal article" date="2023" name="Mol. Phylogenet. Evol.">
        <title>Genome-scale phylogeny and comparative genomics of the fungal order Sordariales.</title>
        <authorList>
            <person name="Hensen N."/>
            <person name="Bonometti L."/>
            <person name="Westerberg I."/>
            <person name="Brannstrom I.O."/>
            <person name="Guillou S."/>
            <person name="Cros-Aarteil S."/>
            <person name="Calhoun S."/>
            <person name="Haridas S."/>
            <person name="Kuo A."/>
            <person name="Mondo S."/>
            <person name="Pangilinan J."/>
            <person name="Riley R."/>
            <person name="LaButti K."/>
            <person name="Andreopoulos B."/>
            <person name="Lipzen A."/>
            <person name="Chen C."/>
            <person name="Yan M."/>
            <person name="Daum C."/>
            <person name="Ng V."/>
            <person name="Clum A."/>
            <person name="Steindorff A."/>
            <person name="Ohm R.A."/>
            <person name="Martin F."/>
            <person name="Silar P."/>
            <person name="Natvig D.O."/>
            <person name="Lalanne C."/>
            <person name="Gautier V."/>
            <person name="Ament-Velasquez S.L."/>
            <person name="Kruys A."/>
            <person name="Hutchinson M.I."/>
            <person name="Powell A.J."/>
            <person name="Barry K."/>
            <person name="Miller A.N."/>
            <person name="Grigoriev I.V."/>
            <person name="Debuchy R."/>
            <person name="Gladieux P."/>
            <person name="Hiltunen Thoren M."/>
            <person name="Johannesson H."/>
        </authorList>
    </citation>
    <scope>NUCLEOTIDE SEQUENCE</scope>
    <source>
        <strain evidence="1">FGSC 1904</strain>
    </source>
</reference>
<dbReference type="EMBL" id="JAUTDP010000010">
    <property type="protein sequence ID" value="KAK3395588.1"/>
    <property type="molecule type" value="Genomic_DNA"/>
</dbReference>
<comment type="caution">
    <text evidence="1">The sequence shown here is derived from an EMBL/GenBank/DDBJ whole genome shotgun (WGS) entry which is preliminary data.</text>
</comment>
<reference evidence="1" key="2">
    <citation type="submission" date="2023-07" db="EMBL/GenBank/DDBJ databases">
        <authorList>
            <consortium name="Lawrence Berkeley National Laboratory"/>
            <person name="Haridas S."/>
            <person name="Hensen N."/>
            <person name="Bonometti L."/>
            <person name="Westerberg I."/>
            <person name="Brannstrom I.O."/>
            <person name="Guillou S."/>
            <person name="Cros-Aarteil S."/>
            <person name="Calhoun S."/>
            <person name="Kuo A."/>
            <person name="Mondo S."/>
            <person name="Pangilinan J."/>
            <person name="Riley R."/>
            <person name="LaButti K."/>
            <person name="Andreopoulos B."/>
            <person name="Lipzen A."/>
            <person name="Chen C."/>
            <person name="Yanf M."/>
            <person name="Daum C."/>
            <person name="Ng V."/>
            <person name="Clum A."/>
            <person name="Steindorff A."/>
            <person name="Ohm R."/>
            <person name="Martin F."/>
            <person name="Silar P."/>
            <person name="Natvig D."/>
            <person name="Lalanne C."/>
            <person name="Gautier V."/>
            <person name="Ament-velasquez S.L."/>
            <person name="Kruys A."/>
            <person name="Hutchinson M.I."/>
            <person name="Powell A.J."/>
            <person name="Barry K."/>
            <person name="Miller A.N."/>
            <person name="Grigoriev I.V."/>
            <person name="Debuchy R."/>
            <person name="Gladieux P."/>
            <person name="Thoren M.H."/>
            <person name="Johannesson H."/>
        </authorList>
    </citation>
    <scope>NUCLEOTIDE SEQUENCE</scope>
    <source>
        <strain evidence="1">FGSC 1904</strain>
    </source>
</reference>
<organism evidence="1 2">
    <name type="scientific">Sordaria brevicollis</name>
    <dbReference type="NCBI Taxonomy" id="83679"/>
    <lineage>
        <taxon>Eukaryota</taxon>
        <taxon>Fungi</taxon>
        <taxon>Dikarya</taxon>
        <taxon>Ascomycota</taxon>
        <taxon>Pezizomycotina</taxon>
        <taxon>Sordariomycetes</taxon>
        <taxon>Sordariomycetidae</taxon>
        <taxon>Sordariales</taxon>
        <taxon>Sordariaceae</taxon>
        <taxon>Sordaria</taxon>
    </lineage>
</organism>
<keyword evidence="2" id="KW-1185">Reference proteome</keyword>
<dbReference type="AlphaFoldDB" id="A0AAE0U960"/>
<evidence type="ECO:0000313" key="1">
    <source>
        <dbReference type="EMBL" id="KAK3395588.1"/>
    </source>
</evidence>
<feature type="non-terminal residue" evidence="1">
    <location>
        <position position="1"/>
    </location>
</feature>
<name>A0AAE0U960_SORBR</name>
<evidence type="ECO:0000313" key="2">
    <source>
        <dbReference type="Proteomes" id="UP001281003"/>
    </source>
</evidence>
<gene>
    <name evidence="1" type="ORF">B0T20DRAFT_359506</name>
</gene>
<accession>A0AAE0U960</accession>
<proteinExistence type="predicted"/>
<protein>
    <submittedName>
        <fullName evidence="1">Uncharacterized protein</fullName>
    </submittedName>
</protein>
<dbReference type="Proteomes" id="UP001281003">
    <property type="component" value="Unassembled WGS sequence"/>
</dbReference>
<sequence>NFNFKALLKFNKEFEFDRNTLYYLLIIRLNYGDFKDYYKRFEYENAVIKYFYGN</sequence>